<accession>A0A8E8PJL1</accession>
<proteinExistence type="predicted"/>
<evidence type="ECO:0000313" key="1">
    <source>
        <dbReference type="EMBL" id="QWE90397.1"/>
    </source>
</evidence>
<dbReference type="EMBL" id="MW002458">
    <property type="protein sequence ID" value="QWE90397.1"/>
    <property type="molecule type" value="Genomic_DNA"/>
</dbReference>
<sequence>MINTITVVSLTIYLIRFFLSSCLDQTPSRYLNCSGCPVPVYGCSRSSSSSFSSFLKSCGEDFLINRTCFTASLENSISYIAFALYTVKKIVQRLVFSHSEGISVSDIFNTSLDGRKFFL</sequence>
<reference evidence="1" key="1">
    <citation type="submission" date="2020-09" db="EMBL/GenBank/DDBJ databases">
        <title>An ampicillin resistance plasmid of Bacteroides spp.</title>
        <authorList>
            <person name="Soki J."/>
            <person name="Keszocze A."/>
            <person name="Balint B."/>
            <person name="Nagy I."/>
            <person name="Burian K."/>
            <person name="Nagy E."/>
        </authorList>
    </citation>
    <scope>NUCLEOTIDE SEQUENCE</scope>
    <source>
        <plasmid evidence="1">pBF13402b</plasmid>
    </source>
</reference>
<name>A0A8E8PJL1_BACFG</name>
<keyword evidence="1" id="KW-0614">Plasmid</keyword>
<protein>
    <submittedName>
        <fullName evidence="1">Uncharacterized protein</fullName>
    </submittedName>
</protein>
<organism evidence="1">
    <name type="scientific">Bacteroides fragilis</name>
    <dbReference type="NCBI Taxonomy" id="817"/>
    <lineage>
        <taxon>Bacteria</taxon>
        <taxon>Pseudomonadati</taxon>
        <taxon>Bacteroidota</taxon>
        <taxon>Bacteroidia</taxon>
        <taxon>Bacteroidales</taxon>
        <taxon>Bacteroidaceae</taxon>
        <taxon>Bacteroides</taxon>
    </lineage>
</organism>
<dbReference type="AlphaFoldDB" id="A0A8E8PJL1"/>
<geneLocation type="plasmid" evidence="1">
    <name>pBF13402b</name>
</geneLocation>